<dbReference type="OrthoDB" id="5125733at2759"/>
<reference evidence="2 3" key="1">
    <citation type="submission" date="2016-03" db="EMBL/GenBank/DDBJ databases">
        <authorList>
            <person name="Ploux O."/>
        </authorList>
    </citation>
    <scope>NUCLEOTIDE SEQUENCE [LARGE SCALE GENOMIC DNA]</scope>
    <source>
        <strain evidence="2 3">UAMH 11012</strain>
    </source>
</reference>
<dbReference type="PANTHER" id="PTHR33112">
    <property type="entry name" value="DOMAIN PROTEIN, PUTATIVE-RELATED"/>
    <property type="match status" value="1"/>
</dbReference>
<organism evidence="2 3">
    <name type="scientific">Phialocephala subalpina</name>
    <dbReference type="NCBI Taxonomy" id="576137"/>
    <lineage>
        <taxon>Eukaryota</taxon>
        <taxon>Fungi</taxon>
        <taxon>Dikarya</taxon>
        <taxon>Ascomycota</taxon>
        <taxon>Pezizomycotina</taxon>
        <taxon>Leotiomycetes</taxon>
        <taxon>Helotiales</taxon>
        <taxon>Mollisiaceae</taxon>
        <taxon>Phialocephala</taxon>
        <taxon>Phialocephala fortinii species complex</taxon>
    </lineage>
</organism>
<gene>
    <name evidence="2" type="ORF">PAC_16795</name>
</gene>
<protein>
    <recommendedName>
        <fullName evidence="1">Heterokaryon incompatibility domain-containing protein</fullName>
    </recommendedName>
</protein>
<dbReference type="Proteomes" id="UP000184330">
    <property type="component" value="Unassembled WGS sequence"/>
</dbReference>
<name>A0A1L7XPE3_9HELO</name>
<evidence type="ECO:0000313" key="2">
    <source>
        <dbReference type="EMBL" id="CZR66894.1"/>
    </source>
</evidence>
<dbReference type="Pfam" id="PF06985">
    <property type="entry name" value="HET"/>
    <property type="match status" value="1"/>
</dbReference>
<dbReference type="PANTHER" id="PTHR33112:SF16">
    <property type="entry name" value="HETEROKARYON INCOMPATIBILITY DOMAIN-CONTAINING PROTEIN"/>
    <property type="match status" value="1"/>
</dbReference>
<feature type="domain" description="Heterokaryon incompatibility" evidence="1">
    <location>
        <begin position="196"/>
        <end position="340"/>
    </location>
</feature>
<dbReference type="AlphaFoldDB" id="A0A1L7XPE3"/>
<accession>A0A1L7XPE3</accession>
<proteinExistence type="predicted"/>
<dbReference type="STRING" id="576137.A0A1L7XPE3"/>
<keyword evidence="3" id="KW-1185">Reference proteome</keyword>
<evidence type="ECO:0000259" key="1">
    <source>
        <dbReference type="Pfam" id="PF06985"/>
    </source>
</evidence>
<dbReference type="EMBL" id="FJOG01000040">
    <property type="protein sequence ID" value="CZR66894.1"/>
    <property type="molecule type" value="Genomic_DNA"/>
</dbReference>
<evidence type="ECO:0000313" key="3">
    <source>
        <dbReference type="Proteomes" id="UP000184330"/>
    </source>
</evidence>
<sequence length="632" mass="70956">MSQDPKPRSLVCDACWDSIFSTDSFMSICHPLSQFGGPDYTTHLPSIEAGAGEGCNWCSLIFDVVSELDPIPSPEERICVSLASFGAKADNFTPLGNNRTLISITTETHGKTLQPAVFTIDDSIIAEIVTARELDYAVNSPRVQDQIHTWLLDCDGHEKCGRMERSVLPTRVIEVSPEEHSETPRVLETKGMIDYYAALSYCWGLDQKGLTTTSNLDSRLQRLDMNELSRTLQDAIHTTRNIGMKYLWIDALCIIQDSADDQVIELASMCRIYQNATVTIVASNASSANQGFLKDREPPRPSTSIPFWGPHGELTSVSLRTEDPYDENEPINTRAWTLQEQLLSPRLLVYATHTLQYHCQQHTMNLGYSISTPPSIIPRLLRRFSSAGPEDLGTQVIRRAWGEIVDLYSQRQLSYLEDKLTALAGVAEAFSSQVDTKYLAGLWSGPLLPRLLLWRVAQTKDYAPCPIYTAPSWSWASIKSPVFYSYFHSQYKFEWYHVDILACDVVLENELLPFGRVRSGYLKLRGYVRPGFFEGPRSMKWLSTSTCKTAVDSMDLSESAELDDGSSSDIDVICLALARRTLEKQSNSIEPVIDGLVIYPLGYQGTYRRIGCFTGLKEKDFKGFVRETVTLM</sequence>
<dbReference type="InterPro" id="IPR010730">
    <property type="entry name" value="HET"/>
</dbReference>